<feature type="domain" description="RDD" evidence="7">
    <location>
        <begin position="131"/>
        <end position="250"/>
    </location>
</feature>
<keyword evidence="4 5" id="KW-0472">Membrane</keyword>
<feature type="transmembrane region" description="Helical" evidence="5">
    <location>
        <begin position="154"/>
        <end position="178"/>
    </location>
</feature>
<dbReference type="Pfam" id="PF06271">
    <property type="entry name" value="RDD"/>
    <property type="match status" value="1"/>
</dbReference>
<comment type="caution">
    <text evidence="8">The sequence shown here is derived from an EMBL/GenBank/DDBJ whole genome shotgun (WGS) entry which is preliminary data.</text>
</comment>
<reference evidence="8 9" key="1">
    <citation type="submission" date="2020-08" db="EMBL/GenBank/DDBJ databases">
        <title>Sequencing the genomes of 1000 actinobacteria strains.</title>
        <authorList>
            <person name="Klenk H.-P."/>
        </authorList>
    </citation>
    <scope>NUCLEOTIDE SEQUENCE [LARGE SCALE GENOMIC DNA]</scope>
    <source>
        <strain evidence="8 9">DSM 20419</strain>
    </source>
</reference>
<evidence type="ECO:0000256" key="4">
    <source>
        <dbReference type="ARBA" id="ARBA00023136"/>
    </source>
</evidence>
<evidence type="ECO:0000259" key="6">
    <source>
        <dbReference type="Pfam" id="PF04892"/>
    </source>
</evidence>
<sequence length="269" mass="28750">MDSIADVIRLQGEGSSFLTNRTFLQLALNVVLFLPLGFLKRALLGLGVLTSTAVGFVLSLLIEVTQLTGAFGAFPCAYRFFDTGDLITNTTGALLGAIVGLLVMRRAHRGAADRLPGDVVEVPVEMTLGLLLVVAGLVALVLQGVFGVDVTEGWAWYPSTVVAFVLQAISLYAGGVTLGERAVLIRVREADAARTARFARRTSRLLLGIGGFTLLGLWQYGGFLQFLLGVAALVYAFRSEEHRGLGQWVAGSRPIAVERKEAAGGFRRP</sequence>
<feature type="transmembrane region" description="Helical" evidence="5">
    <location>
        <begin position="126"/>
        <end position="148"/>
    </location>
</feature>
<proteinExistence type="predicted"/>
<keyword evidence="3 5" id="KW-1133">Transmembrane helix</keyword>
<name>A0A7W4YF50_9MICO</name>
<feature type="transmembrane region" description="Helical" evidence="5">
    <location>
        <begin position="22"/>
        <end position="39"/>
    </location>
</feature>
<dbReference type="PANTHER" id="PTHR36834:SF1">
    <property type="entry name" value="INTEGRAL MEMBRANE PROTEIN"/>
    <property type="match status" value="1"/>
</dbReference>
<feature type="transmembrane region" description="Helical" evidence="5">
    <location>
        <begin position="46"/>
        <end position="74"/>
    </location>
</feature>
<dbReference type="AlphaFoldDB" id="A0A7W4YF50"/>
<dbReference type="GO" id="GO:0016020">
    <property type="term" value="C:membrane"/>
    <property type="evidence" value="ECO:0007669"/>
    <property type="project" value="UniProtKB-SubCell"/>
</dbReference>
<dbReference type="InterPro" id="IPR053150">
    <property type="entry name" value="Teicoplanin_resist-assoc"/>
</dbReference>
<feature type="transmembrane region" description="Helical" evidence="5">
    <location>
        <begin position="205"/>
        <end position="237"/>
    </location>
</feature>
<feature type="transmembrane region" description="Helical" evidence="5">
    <location>
        <begin position="86"/>
        <end position="105"/>
    </location>
</feature>
<evidence type="ECO:0000313" key="9">
    <source>
        <dbReference type="Proteomes" id="UP000545286"/>
    </source>
</evidence>
<evidence type="ECO:0000313" key="8">
    <source>
        <dbReference type="EMBL" id="MBB2957917.1"/>
    </source>
</evidence>
<evidence type="ECO:0000256" key="2">
    <source>
        <dbReference type="ARBA" id="ARBA00022692"/>
    </source>
</evidence>
<evidence type="ECO:0000256" key="5">
    <source>
        <dbReference type="SAM" id="Phobius"/>
    </source>
</evidence>
<protein>
    <recommendedName>
        <fullName evidence="10">VanZ family protein</fullName>
    </recommendedName>
</protein>
<dbReference type="InterPro" id="IPR010432">
    <property type="entry name" value="RDD"/>
</dbReference>
<feature type="domain" description="VanZ-like" evidence="6">
    <location>
        <begin position="21"/>
        <end position="101"/>
    </location>
</feature>
<evidence type="ECO:0000259" key="7">
    <source>
        <dbReference type="Pfam" id="PF06271"/>
    </source>
</evidence>
<gene>
    <name evidence="8" type="ORF">FHX72_002062</name>
</gene>
<accession>A0A7W4YF50</accession>
<comment type="subcellular location">
    <subcellularLocation>
        <location evidence="1">Membrane</location>
        <topology evidence="1">Multi-pass membrane protein</topology>
    </subcellularLocation>
</comment>
<organism evidence="8 9">
    <name type="scientific">Pseudoclavibacter helvolus</name>
    <dbReference type="NCBI Taxonomy" id="255205"/>
    <lineage>
        <taxon>Bacteria</taxon>
        <taxon>Bacillati</taxon>
        <taxon>Actinomycetota</taxon>
        <taxon>Actinomycetes</taxon>
        <taxon>Micrococcales</taxon>
        <taxon>Microbacteriaceae</taxon>
        <taxon>Pseudoclavibacter</taxon>
    </lineage>
</organism>
<dbReference type="InterPro" id="IPR006976">
    <property type="entry name" value="VanZ-like"/>
</dbReference>
<dbReference type="Proteomes" id="UP000545286">
    <property type="component" value="Unassembled WGS sequence"/>
</dbReference>
<keyword evidence="2 5" id="KW-0812">Transmembrane</keyword>
<evidence type="ECO:0008006" key="10">
    <source>
        <dbReference type="Google" id="ProtNLM"/>
    </source>
</evidence>
<evidence type="ECO:0000256" key="1">
    <source>
        <dbReference type="ARBA" id="ARBA00004141"/>
    </source>
</evidence>
<dbReference type="PANTHER" id="PTHR36834">
    <property type="entry name" value="MEMBRANE PROTEIN-RELATED"/>
    <property type="match status" value="1"/>
</dbReference>
<dbReference type="EMBL" id="JACHWJ010000003">
    <property type="protein sequence ID" value="MBB2957917.1"/>
    <property type="molecule type" value="Genomic_DNA"/>
</dbReference>
<keyword evidence="9" id="KW-1185">Reference proteome</keyword>
<dbReference type="Pfam" id="PF04892">
    <property type="entry name" value="VanZ"/>
    <property type="match status" value="1"/>
</dbReference>
<evidence type="ECO:0000256" key="3">
    <source>
        <dbReference type="ARBA" id="ARBA00022989"/>
    </source>
</evidence>